<protein>
    <submittedName>
        <fullName evidence="1">Uncharacterized protein</fullName>
    </submittedName>
</protein>
<keyword evidence="2" id="KW-1185">Reference proteome</keyword>
<sequence length="390" mass="43877">MSRIIVRKRSVSPSAEIPWGKHPRVSLTPYKPNTPTTSITTHGTSTRIRIRIRIKPKTTQRNPAPGPAPAPAIKQSVVKDFQKDLAPAIKQSAVKDSQLQKSVARDPLGKIRGADNNTISISIRPEETNKPAQLPKSATRDSFRICEAPENDAVALHVQSDTTGEGRINPKSLNNQFTSVNSSLQLLPPRNPAHAFGPAERMAIARWMQSKKAVSPRGKHVAAFQDLLHSLGCQDPSFDAKILSKFKNRVKRCILKIKKALKECGAISFGEDDELEKMPVFADWTIVWLEKDWDGVYDTRREYKSKYSHRCLPVLEGEDEIEFILLPVDEPLEEEEEILVVEDPNEIQANNDITNTGAATIRDQEYCCNPYGMTDWEYRGERLRNMNTCK</sequence>
<dbReference type="AlphaFoldDB" id="A0A8A3PIZ8"/>
<gene>
    <name evidence="1" type="ORF">DSL72_008117</name>
</gene>
<evidence type="ECO:0000313" key="1">
    <source>
        <dbReference type="EMBL" id="QSZ35248.1"/>
    </source>
</evidence>
<reference evidence="1" key="1">
    <citation type="submission" date="2020-10" db="EMBL/GenBank/DDBJ databases">
        <title>Genome Sequence of Monilinia vaccinii-corymbosi Sheds Light on Mummy Berry Disease Infection of Blueberry and Mating Type.</title>
        <authorList>
            <person name="Yow A.G."/>
            <person name="Zhang Y."/>
            <person name="Bansal K."/>
            <person name="Eacker S.M."/>
            <person name="Sullivan S."/>
            <person name="Liachko I."/>
            <person name="Cubeta M.A."/>
            <person name="Rollins J.A."/>
            <person name="Ashrafi H."/>
        </authorList>
    </citation>
    <scope>NUCLEOTIDE SEQUENCE</scope>
    <source>
        <strain evidence="1">RL-1</strain>
    </source>
</reference>
<dbReference type="OrthoDB" id="3555132at2759"/>
<evidence type="ECO:0000313" key="2">
    <source>
        <dbReference type="Proteomes" id="UP000672032"/>
    </source>
</evidence>
<accession>A0A8A3PIZ8</accession>
<proteinExistence type="predicted"/>
<dbReference type="EMBL" id="CP063409">
    <property type="protein sequence ID" value="QSZ35248.1"/>
    <property type="molecule type" value="Genomic_DNA"/>
</dbReference>
<dbReference type="Proteomes" id="UP000672032">
    <property type="component" value="Chromosome 5"/>
</dbReference>
<name>A0A8A3PIZ8_9HELO</name>
<organism evidence="1 2">
    <name type="scientific">Monilinia vaccinii-corymbosi</name>
    <dbReference type="NCBI Taxonomy" id="61207"/>
    <lineage>
        <taxon>Eukaryota</taxon>
        <taxon>Fungi</taxon>
        <taxon>Dikarya</taxon>
        <taxon>Ascomycota</taxon>
        <taxon>Pezizomycotina</taxon>
        <taxon>Leotiomycetes</taxon>
        <taxon>Helotiales</taxon>
        <taxon>Sclerotiniaceae</taxon>
        <taxon>Monilinia</taxon>
    </lineage>
</organism>